<dbReference type="PANTHER" id="PTHR11071:SF561">
    <property type="entry name" value="PEPTIDYL-PROLYL CIS-TRANS ISOMERASE D-RELATED"/>
    <property type="match status" value="1"/>
</dbReference>
<comment type="caution">
    <text evidence="6">The sequence shown here is derived from an EMBL/GenBank/DDBJ whole genome shotgun (WGS) entry which is preliminary data.</text>
</comment>
<keyword evidence="3 4" id="KW-0413">Isomerase</keyword>
<dbReference type="InterPro" id="IPR029000">
    <property type="entry name" value="Cyclophilin-like_dom_sf"/>
</dbReference>
<protein>
    <recommendedName>
        <fullName evidence="4">Peptidyl-prolyl cis-trans isomerase</fullName>
        <shortName evidence="4">PPIase</shortName>
        <ecNumber evidence="4">5.2.1.8</ecNumber>
    </recommendedName>
</protein>
<gene>
    <name evidence="6" type="ORF">HK103_001544</name>
</gene>
<dbReference type="GO" id="GO:0006457">
    <property type="term" value="P:protein folding"/>
    <property type="evidence" value="ECO:0007669"/>
    <property type="project" value="TreeGrafter"/>
</dbReference>
<dbReference type="EMBL" id="JADGKB010000140">
    <property type="protein sequence ID" value="KAJ3252475.1"/>
    <property type="molecule type" value="Genomic_DNA"/>
</dbReference>
<evidence type="ECO:0000256" key="3">
    <source>
        <dbReference type="ARBA" id="ARBA00023235"/>
    </source>
</evidence>
<dbReference type="InterPro" id="IPR002130">
    <property type="entry name" value="Cyclophilin-type_PPIase_dom"/>
</dbReference>
<sequence length="220" mass="24571">MQRVFLQITVGKKDEYECELEKFNNAKRLLEKIHLSYGLPADIGQLSADELEILQENSKKELRFTEPESIDKGRIVIELFPDTPKTATNFLKICTGEVTSKTARKPLHYKNTLVHRIVKDYIIQGGDVTRGDGSGGESIYGGKFNDEKPGLNRKFVKGSVGMANSGKNSNSSQFFFSMNDFHKLNGKYVCFGQVVEGLEILDLINDTVEPVIVSDCGVIE</sequence>
<dbReference type="GO" id="GO:0016018">
    <property type="term" value="F:cyclosporin A binding"/>
    <property type="evidence" value="ECO:0007669"/>
    <property type="project" value="TreeGrafter"/>
</dbReference>
<dbReference type="PANTHER" id="PTHR11071">
    <property type="entry name" value="PEPTIDYL-PROLYL CIS-TRANS ISOMERASE"/>
    <property type="match status" value="1"/>
</dbReference>
<comment type="catalytic activity">
    <reaction evidence="1 4">
        <text>[protein]-peptidylproline (omega=180) = [protein]-peptidylproline (omega=0)</text>
        <dbReference type="Rhea" id="RHEA:16237"/>
        <dbReference type="Rhea" id="RHEA-COMP:10747"/>
        <dbReference type="Rhea" id="RHEA-COMP:10748"/>
        <dbReference type="ChEBI" id="CHEBI:83833"/>
        <dbReference type="ChEBI" id="CHEBI:83834"/>
        <dbReference type="EC" id="5.2.1.8"/>
    </reaction>
</comment>
<evidence type="ECO:0000256" key="2">
    <source>
        <dbReference type="ARBA" id="ARBA00023110"/>
    </source>
</evidence>
<feature type="domain" description="PPIase cyclophilin-type" evidence="5">
    <location>
        <begin position="73"/>
        <end position="207"/>
    </location>
</feature>
<organism evidence="6 7">
    <name type="scientific">Boothiomyces macroporosus</name>
    <dbReference type="NCBI Taxonomy" id="261099"/>
    <lineage>
        <taxon>Eukaryota</taxon>
        <taxon>Fungi</taxon>
        <taxon>Fungi incertae sedis</taxon>
        <taxon>Chytridiomycota</taxon>
        <taxon>Chytridiomycota incertae sedis</taxon>
        <taxon>Chytridiomycetes</taxon>
        <taxon>Rhizophydiales</taxon>
        <taxon>Terramycetaceae</taxon>
        <taxon>Boothiomyces</taxon>
    </lineage>
</organism>
<keyword evidence="7" id="KW-1185">Reference proteome</keyword>
<comment type="function">
    <text evidence="4">PPIases accelerate the folding of proteins. It catalyzes the cis-trans isomerization of proline imidic peptide bonds in oligopeptides.</text>
</comment>
<reference evidence="6" key="1">
    <citation type="submission" date="2020-05" db="EMBL/GenBank/DDBJ databases">
        <title>Phylogenomic resolution of chytrid fungi.</title>
        <authorList>
            <person name="Stajich J.E."/>
            <person name="Amses K."/>
            <person name="Simmons R."/>
            <person name="Seto K."/>
            <person name="Myers J."/>
            <person name="Bonds A."/>
            <person name="Quandt C.A."/>
            <person name="Barry K."/>
            <person name="Liu P."/>
            <person name="Grigoriev I."/>
            <person name="Longcore J.E."/>
            <person name="James T.Y."/>
        </authorList>
    </citation>
    <scope>NUCLEOTIDE SEQUENCE</scope>
    <source>
        <strain evidence="6">PLAUS21</strain>
    </source>
</reference>
<dbReference type="Pfam" id="PF00160">
    <property type="entry name" value="Pro_isomerase"/>
    <property type="match status" value="1"/>
</dbReference>
<dbReference type="SUPFAM" id="SSF50891">
    <property type="entry name" value="Cyclophilin-like"/>
    <property type="match status" value="1"/>
</dbReference>
<evidence type="ECO:0000313" key="7">
    <source>
        <dbReference type="Proteomes" id="UP001210925"/>
    </source>
</evidence>
<dbReference type="PROSITE" id="PS50072">
    <property type="entry name" value="CSA_PPIASE_2"/>
    <property type="match status" value="1"/>
</dbReference>
<evidence type="ECO:0000313" key="6">
    <source>
        <dbReference type="EMBL" id="KAJ3252475.1"/>
    </source>
</evidence>
<dbReference type="Proteomes" id="UP001210925">
    <property type="component" value="Unassembled WGS sequence"/>
</dbReference>
<name>A0AAD5UB87_9FUNG</name>
<evidence type="ECO:0000256" key="1">
    <source>
        <dbReference type="ARBA" id="ARBA00000971"/>
    </source>
</evidence>
<evidence type="ECO:0000256" key="4">
    <source>
        <dbReference type="RuleBase" id="RU363019"/>
    </source>
</evidence>
<accession>A0AAD5UB87</accession>
<keyword evidence="2 4" id="KW-0697">Rotamase</keyword>
<dbReference type="GO" id="GO:0003755">
    <property type="term" value="F:peptidyl-prolyl cis-trans isomerase activity"/>
    <property type="evidence" value="ECO:0007669"/>
    <property type="project" value="UniProtKB-UniRule"/>
</dbReference>
<comment type="similarity">
    <text evidence="4">Belongs to the cyclophilin-type PPIase family.</text>
</comment>
<dbReference type="EC" id="5.2.1.8" evidence="4"/>
<dbReference type="GO" id="GO:0005737">
    <property type="term" value="C:cytoplasm"/>
    <property type="evidence" value="ECO:0007669"/>
    <property type="project" value="TreeGrafter"/>
</dbReference>
<dbReference type="Gene3D" id="2.40.100.10">
    <property type="entry name" value="Cyclophilin-like"/>
    <property type="match status" value="1"/>
</dbReference>
<proteinExistence type="inferred from homology"/>
<evidence type="ECO:0000259" key="5">
    <source>
        <dbReference type="PROSITE" id="PS50072"/>
    </source>
</evidence>
<dbReference type="PRINTS" id="PR00153">
    <property type="entry name" value="CSAPPISMRASE"/>
</dbReference>
<dbReference type="AlphaFoldDB" id="A0AAD5UB87"/>